<dbReference type="Proteomes" id="UP000267858">
    <property type="component" value="Chromosome"/>
</dbReference>
<evidence type="ECO:0000313" key="2">
    <source>
        <dbReference type="EMBL" id="VEA04457.1"/>
    </source>
</evidence>
<dbReference type="AlphaFoldDB" id="A0A6C8Y6P2"/>
<reference evidence="2 3" key="2">
    <citation type="submission" date="2018-12" db="EMBL/GenBank/DDBJ databases">
        <authorList>
            <consortium name="Pathogen Informatics"/>
        </authorList>
    </citation>
    <scope>NUCLEOTIDE SEQUENCE [LARGE SCALE GENOMIC DNA]</scope>
    <source>
        <strain evidence="2 3">NCTC5773</strain>
    </source>
</reference>
<dbReference type="EMBL" id="LR134141">
    <property type="protein sequence ID" value="VEA04457.1"/>
    <property type="molecule type" value="Genomic_DNA"/>
</dbReference>
<proteinExistence type="predicted"/>
<sequence>MVTIPFVKILYLTKENLAPLAPVQKRINKHNAKELYQNERRTTADNAGTPPVTGQSRNILLGIINNKKQYNF</sequence>
<accession>A0A6C8Y6P2</accession>
<evidence type="ECO:0000313" key="3">
    <source>
        <dbReference type="Proteomes" id="UP000267858"/>
    </source>
</evidence>
<organism evidence="1">
    <name type="scientific">Salmonella enterica subsp. salamae</name>
    <dbReference type="NCBI Taxonomy" id="59202"/>
    <lineage>
        <taxon>Bacteria</taxon>
        <taxon>Pseudomonadati</taxon>
        <taxon>Pseudomonadota</taxon>
        <taxon>Gammaproteobacteria</taxon>
        <taxon>Enterobacterales</taxon>
        <taxon>Enterobacteriaceae</taxon>
        <taxon>Salmonella</taxon>
    </lineage>
</organism>
<dbReference type="EMBL" id="RSKH01000001">
    <property type="protein sequence ID" value="MII77922.1"/>
    <property type="molecule type" value="Genomic_DNA"/>
</dbReference>
<name>A0A6C8Y6P2_SALER</name>
<dbReference type="Proteomes" id="UP000885342">
    <property type="component" value="Unassembled WGS sequence"/>
</dbReference>
<gene>
    <name evidence="1" type="ORF">AIF45_02080</name>
    <name evidence="2" type="ORF">NCTC5773_03209</name>
</gene>
<reference evidence="1" key="1">
    <citation type="submission" date="2018-08" db="EMBL/GenBank/DDBJ databases">
        <authorList>
            <consortium name="GenomeTrakr network: Whole genome sequencing for foodborne pathogen traceback"/>
        </authorList>
    </citation>
    <scope>NUCLEOTIDE SEQUENCE [LARGE SCALE GENOMIC DNA]</scope>
    <source>
        <strain evidence="1">FDA00003943</strain>
    </source>
</reference>
<evidence type="ECO:0000313" key="1">
    <source>
        <dbReference type="EMBL" id="MII77922.1"/>
    </source>
</evidence>
<protein>
    <submittedName>
        <fullName evidence="1">Uncharacterized protein</fullName>
    </submittedName>
</protein>